<evidence type="ECO:0000313" key="1">
    <source>
        <dbReference type="EMBL" id="MBK6264646.1"/>
    </source>
</evidence>
<evidence type="ECO:0008006" key="3">
    <source>
        <dbReference type="Google" id="ProtNLM"/>
    </source>
</evidence>
<name>A0A934WXH1_9BACT</name>
<dbReference type="Proteomes" id="UP000611723">
    <property type="component" value="Unassembled WGS sequence"/>
</dbReference>
<gene>
    <name evidence="1" type="ORF">JKA74_06325</name>
</gene>
<dbReference type="EMBL" id="JAEQBW010000002">
    <property type="protein sequence ID" value="MBK6264646.1"/>
    <property type="molecule type" value="Genomic_DNA"/>
</dbReference>
<proteinExistence type="predicted"/>
<dbReference type="AlphaFoldDB" id="A0A934WXH1"/>
<protein>
    <recommendedName>
        <fullName evidence="3">Lipocalin-like domain-containing protein</fullName>
    </recommendedName>
</protein>
<organism evidence="1 2">
    <name type="scientific">Marivirga aurantiaca</name>
    <dbReference type="NCBI Taxonomy" id="2802615"/>
    <lineage>
        <taxon>Bacteria</taxon>
        <taxon>Pseudomonadati</taxon>
        <taxon>Bacteroidota</taxon>
        <taxon>Cytophagia</taxon>
        <taxon>Cytophagales</taxon>
        <taxon>Marivirgaceae</taxon>
        <taxon>Marivirga</taxon>
    </lineage>
</organism>
<reference evidence="1" key="1">
    <citation type="submission" date="2021-01" db="EMBL/GenBank/DDBJ databases">
        <title>Marivirga aurantiaca sp. nov., isolated from intertidal surface sediments.</title>
        <authorList>
            <person name="Zhang M."/>
        </authorList>
    </citation>
    <scope>NUCLEOTIDE SEQUENCE</scope>
    <source>
        <strain evidence="1">S37H4</strain>
    </source>
</reference>
<sequence>MKKLLNYILISCALLTSCKYEVPPEMVIGNWYIEAISENGHDFTSKYVNQYNRHLAFHENGTFTYGTPDTKEKTWLIYSEKNELILLNGSPVENVTKWKIKASDEHIELEDKHGHYRIILKRIEKIPELNLLDKNDLIGKWKVEKVTINGYDNTSEYAFTDRWILLSKEGKFYNGGKGQNQNTGYWKMDESLSQINFFNKKTSEESFIAFHIEDELLWYEKQESGSSKPKVRIYFKKEDQ</sequence>
<keyword evidence="2" id="KW-1185">Reference proteome</keyword>
<dbReference type="RefSeq" id="WP_201430323.1">
    <property type="nucleotide sequence ID" value="NZ_JAEQBW010000002.1"/>
</dbReference>
<comment type="caution">
    <text evidence="1">The sequence shown here is derived from an EMBL/GenBank/DDBJ whole genome shotgun (WGS) entry which is preliminary data.</text>
</comment>
<evidence type="ECO:0000313" key="2">
    <source>
        <dbReference type="Proteomes" id="UP000611723"/>
    </source>
</evidence>
<accession>A0A934WXH1</accession>
<dbReference type="PROSITE" id="PS51257">
    <property type="entry name" value="PROKAR_LIPOPROTEIN"/>
    <property type="match status" value="1"/>
</dbReference>